<gene>
    <name evidence="3" type="primary">rlpA</name>
    <name evidence="6" type="ORF">QTA56_08905</name>
</gene>
<proteinExistence type="inferred from homology"/>
<keyword evidence="1 3" id="KW-0456">Lyase</keyword>
<dbReference type="SUPFAM" id="SSF50685">
    <property type="entry name" value="Barwin-like endoglucanases"/>
    <property type="match status" value="1"/>
</dbReference>
<dbReference type="PANTHER" id="PTHR34183:SF8">
    <property type="entry name" value="ENDOLYTIC PEPTIDOGLYCAN TRANSGLYCOSYLASE RLPA-RELATED"/>
    <property type="match status" value="1"/>
</dbReference>
<accession>A0ABT7WNY7</accession>
<dbReference type="InterPro" id="IPR036908">
    <property type="entry name" value="RlpA-like_sf"/>
</dbReference>
<evidence type="ECO:0000313" key="6">
    <source>
        <dbReference type="EMBL" id="MDN0014357.1"/>
    </source>
</evidence>
<organism evidence="6 7">
    <name type="scientific">Acinetobacter thutiue</name>
    <dbReference type="NCBI Taxonomy" id="2998078"/>
    <lineage>
        <taxon>Bacteria</taxon>
        <taxon>Pseudomonadati</taxon>
        <taxon>Pseudomonadota</taxon>
        <taxon>Gammaproteobacteria</taxon>
        <taxon>Moraxellales</taxon>
        <taxon>Moraxellaceae</taxon>
        <taxon>Acinetobacter</taxon>
    </lineage>
</organism>
<feature type="chain" id="PRO_5044934289" description="Endolytic peptidoglycan transglycosylase RlpA" evidence="3">
    <location>
        <begin position="18"/>
        <end position="111"/>
    </location>
</feature>
<evidence type="ECO:0000259" key="5">
    <source>
        <dbReference type="Pfam" id="PF03330"/>
    </source>
</evidence>
<keyword evidence="2 3" id="KW-0961">Cell wall biogenesis/degradation</keyword>
<dbReference type="InterPro" id="IPR034718">
    <property type="entry name" value="RlpA"/>
</dbReference>
<dbReference type="CDD" id="cd22268">
    <property type="entry name" value="DPBB_RlpA-like"/>
    <property type="match status" value="1"/>
</dbReference>
<dbReference type="Proteomes" id="UP001168524">
    <property type="component" value="Unassembled WGS sequence"/>
</dbReference>
<comment type="caution">
    <text evidence="6">The sequence shown here is derived from an EMBL/GenBank/DDBJ whole genome shotgun (WGS) entry which is preliminary data.</text>
</comment>
<dbReference type="HAMAP" id="MF_02071">
    <property type="entry name" value="RlpA"/>
    <property type="match status" value="1"/>
</dbReference>
<dbReference type="Gene3D" id="2.40.40.10">
    <property type="entry name" value="RlpA-like domain"/>
    <property type="match status" value="1"/>
</dbReference>
<reference evidence="6" key="1">
    <citation type="submission" date="2023-06" db="EMBL/GenBank/DDBJ databases">
        <title>Two novel species of Acinetobacter isolated from motorbike repairing workshop in Vietnam.</title>
        <authorList>
            <person name="Le N.T.T."/>
        </authorList>
    </citation>
    <scope>NUCLEOTIDE SEQUENCE</scope>
    <source>
        <strain evidence="6">VNH17</strain>
    </source>
</reference>
<dbReference type="PANTHER" id="PTHR34183">
    <property type="entry name" value="ENDOLYTIC PEPTIDOGLYCAN TRANSGLYCOSYLASE RLPA"/>
    <property type="match status" value="1"/>
</dbReference>
<feature type="signal peptide" evidence="3">
    <location>
        <begin position="1"/>
        <end position="17"/>
    </location>
</feature>
<dbReference type="RefSeq" id="WP_267980646.1">
    <property type="nucleotide sequence ID" value="NZ_JAPQKF010000003.1"/>
</dbReference>
<sequence length="111" mass="12120" precursor="true">MKYIFFVFCLVNSSVFAQVGTASLYADRFQGQKTTSGERYNPSQATAAHSSLPLGTKVQVTNLETNKSIVVRINDRGAFGRHLIDLSRSAAQEIGLTPKQGACKVKIKVLK</sequence>
<evidence type="ECO:0000256" key="1">
    <source>
        <dbReference type="ARBA" id="ARBA00023239"/>
    </source>
</evidence>
<dbReference type="EC" id="4.2.2.-" evidence="3"/>
<comment type="similarity">
    <text evidence="3 4">Belongs to the RlpA family.</text>
</comment>
<protein>
    <recommendedName>
        <fullName evidence="3">Endolytic peptidoglycan transglycosylase RlpA</fullName>
        <ecNumber evidence="3">4.2.2.-</ecNumber>
    </recommendedName>
</protein>
<dbReference type="EMBL" id="JAUDZE010000003">
    <property type="protein sequence ID" value="MDN0014357.1"/>
    <property type="molecule type" value="Genomic_DNA"/>
</dbReference>
<dbReference type="InterPro" id="IPR012997">
    <property type="entry name" value="RplA"/>
</dbReference>
<dbReference type="Pfam" id="PF03330">
    <property type="entry name" value="DPBB_1"/>
    <property type="match status" value="1"/>
</dbReference>
<evidence type="ECO:0000256" key="4">
    <source>
        <dbReference type="RuleBase" id="RU003495"/>
    </source>
</evidence>
<feature type="domain" description="RlpA-like protein double-psi beta-barrel" evidence="5">
    <location>
        <begin position="18"/>
        <end position="106"/>
    </location>
</feature>
<evidence type="ECO:0000256" key="3">
    <source>
        <dbReference type="HAMAP-Rule" id="MF_02071"/>
    </source>
</evidence>
<dbReference type="InterPro" id="IPR009009">
    <property type="entry name" value="RlpA-like_DPBB"/>
</dbReference>
<evidence type="ECO:0000256" key="2">
    <source>
        <dbReference type="ARBA" id="ARBA00023316"/>
    </source>
</evidence>
<evidence type="ECO:0000313" key="7">
    <source>
        <dbReference type="Proteomes" id="UP001168524"/>
    </source>
</evidence>
<keyword evidence="3" id="KW-0732">Signal</keyword>
<dbReference type="NCBIfam" id="TIGR00413">
    <property type="entry name" value="rlpA"/>
    <property type="match status" value="1"/>
</dbReference>
<comment type="function">
    <text evidence="3">Lytic transglycosylase with a strong preference for naked glycan strands that lack stem peptides.</text>
</comment>
<keyword evidence="7" id="KW-1185">Reference proteome</keyword>
<name>A0ABT7WNY7_9GAMM</name>